<accession>A0A0C3M4Z6</accession>
<reference evidence="2" key="2">
    <citation type="submission" date="2015-01" db="EMBL/GenBank/DDBJ databases">
        <title>Evolutionary Origins and Diversification of the Mycorrhizal Mutualists.</title>
        <authorList>
            <consortium name="DOE Joint Genome Institute"/>
            <consortium name="Mycorrhizal Genomics Consortium"/>
            <person name="Kohler A."/>
            <person name="Kuo A."/>
            <person name="Nagy L.G."/>
            <person name="Floudas D."/>
            <person name="Copeland A."/>
            <person name="Barry K.W."/>
            <person name="Cichocki N."/>
            <person name="Veneault-Fourrey C."/>
            <person name="LaButti K."/>
            <person name="Lindquist E.A."/>
            <person name="Lipzen A."/>
            <person name="Lundell T."/>
            <person name="Morin E."/>
            <person name="Murat C."/>
            <person name="Riley R."/>
            <person name="Ohm R."/>
            <person name="Sun H."/>
            <person name="Tunlid A."/>
            <person name="Henrissat B."/>
            <person name="Grigoriev I.V."/>
            <person name="Hibbett D.S."/>
            <person name="Martin F."/>
        </authorList>
    </citation>
    <scope>NUCLEOTIDE SEQUENCE [LARGE SCALE GENOMIC DNA]</scope>
    <source>
        <strain evidence="2">MUT 4182</strain>
    </source>
</reference>
<proteinExistence type="predicted"/>
<dbReference type="HOGENOM" id="CLU_729964_0_0_1"/>
<sequence length="379" mass="42614">MMVLSPFSSHILAAIVHASTYVVRAWSRHRLTYSYWRNRLVAVVKAIRRPEDELAVVQAEAVCRVLETSEDHEALRHASHNVPTLDSPEALYVMLKNKVVRQRLRQLFEDAECQQTAIGRVRSSRKTNPNLPDTAYIPDPSIYSSAILHIVVRSGCLLDFGRNNQSHRPLPKEDVFDESAVRVLLDLPLYTRSHPFPLDSRILRYIRDTLQSIAEETAVDCHNTPSEALGTLGIGIVALQELPVCAPGTMLSFDQRWNRRNAAFDTIQKLTRGTATDIRNTLRELMPAALQAYWSSPQSLSLTCSTFINFVKTIPVLLIKIPTEQNLPAFLKLLSSLEELLTVVQLQLDTGDNDSGGLKQSIQLRDEALYALGTIPIIW</sequence>
<reference evidence="1 2" key="1">
    <citation type="submission" date="2014-04" db="EMBL/GenBank/DDBJ databases">
        <authorList>
            <consortium name="DOE Joint Genome Institute"/>
            <person name="Kuo A."/>
            <person name="Girlanda M."/>
            <person name="Perotto S."/>
            <person name="Kohler A."/>
            <person name="Nagy L.G."/>
            <person name="Floudas D."/>
            <person name="Copeland A."/>
            <person name="Barry K.W."/>
            <person name="Cichocki N."/>
            <person name="Veneault-Fourrey C."/>
            <person name="LaButti K."/>
            <person name="Lindquist E.A."/>
            <person name="Lipzen A."/>
            <person name="Lundell T."/>
            <person name="Morin E."/>
            <person name="Murat C."/>
            <person name="Sun H."/>
            <person name="Tunlid A."/>
            <person name="Henrissat B."/>
            <person name="Grigoriev I.V."/>
            <person name="Hibbett D.S."/>
            <person name="Martin F."/>
            <person name="Nordberg H.P."/>
            <person name="Cantor M.N."/>
            <person name="Hua S.X."/>
        </authorList>
    </citation>
    <scope>NUCLEOTIDE SEQUENCE [LARGE SCALE GENOMIC DNA]</scope>
    <source>
        <strain evidence="1 2">MUT 4182</strain>
    </source>
</reference>
<dbReference type="Proteomes" id="UP000054248">
    <property type="component" value="Unassembled WGS sequence"/>
</dbReference>
<organism evidence="1 2">
    <name type="scientific">Tulasnella calospora MUT 4182</name>
    <dbReference type="NCBI Taxonomy" id="1051891"/>
    <lineage>
        <taxon>Eukaryota</taxon>
        <taxon>Fungi</taxon>
        <taxon>Dikarya</taxon>
        <taxon>Basidiomycota</taxon>
        <taxon>Agaricomycotina</taxon>
        <taxon>Agaricomycetes</taxon>
        <taxon>Cantharellales</taxon>
        <taxon>Tulasnellaceae</taxon>
        <taxon>Tulasnella</taxon>
    </lineage>
</organism>
<protein>
    <submittedName>
        <fullName evidence="1">Uncharacterized protein</fullName>
    </submittedName>
</protein>
<dbReference type="AlphaFoldDB" id="A0A0C3M4Z6"/>
<evidence type="ECO:0000313" key="1">
    <source>
        <dbReference type="EMBL" id="KIO28747.1"/>
    </source>
</evidence>
<keyword evidence="2" id="KW-1185">Reference proteome</keyword>
<gene>
    <name evidence="1" type="ORF">M407DRAFT_6644</name>
</gene>
<name>A0A0C3M4Z6_9AGAM</name>
<dbReference type="EMBL" id="KN822991">
    <property type="protein sequence ID" value="KIO28747.1"/>
    <property type="molecule type" value="Genomic_DNA"/>
</dbReference>
<dbReference type="OrthoDB" id="3219854at2759"/>
<evidence type="ECO:0000313" key="2">
    <source>
        <dbReference type="Proteomes" id="UP000054248"/>
    </source>
</evidence>